<evidence type="ECO:0000313" key="2">
    <source>
        <dbReference type="EMBL" id="EFN88819.1"/>
    </source>
</evidence>
<dbReference type="AlphaFoldDB" id="E2B630"/>
<dbReference type="OMA" id="DESCVPR"/>
<sequence length="122" mass="14373">MILLLHSFAFCGLVDCILIEDLNIFIERFSLFLSVLGVCCKMMNLVIRRDRIIDLTEMLLDESCVPRDNYEANIQQRFNRNAKCVIGLTLKERKKKESFKLPCKLKFEHKFPFVLKRSISKQ</sequence>
<keyword evidence="3" id="KW-1185">Reference proteome</keyword>
<name>E2B630_HARSA</name>
<feature type="chain" id="PRO_5003157135" evidence="1">
    <location>
        <begin position="17"/>
        <end position="122"/>
    </location>
</feature>
<reference evidence="2 3" key="1">
    <citation type="journal article" date="2010" name="Science">
        <title>Genomic comparison of the ants Camponotus floridanus and Harpegnathos saltator.</title>
        <authorList>
            <person name="Bonasio R."/>
            <person name="Zhang G."/>
            <person name="Ye C."/>
            <person name="Mutti N.S."/>
            <person name="Fang X."/>
            <person name="Qin N."/>
            <person name="Donahue G."/>
            <person name="Yang P."/>
            <person name="Li Q."/>
            <person name="Li C."/>
            <person name="Zhang P."/>
            <person name="Huang Z."/>
            <person name="Berger S.L."/>
            <person name="Reinberg D."/>
            <person name="Wang J."/>
            <person name="Liebig J."/>
        </authorList>
    </citation>
    <scope>NUCLEOTIDE SEQUENCE [LARGE SCALE GENOMIC DNA]</scope>
    <source>
        <strain evidence="2 3">R22 G/1</strain>
    </source>
</reference>
<feature type="signal peptide" evidence="1">
    <location>
        <begin position="1"/>
        <end position="16"/>
    </location>
</feature>
<dbReference type="Proteomes" id="UP000008237">
    <property type="component" value="Unassembled WGS sequence"/>
</dbReference>
<keyword evidence="1" id="KW-0732">Signal</keyword>
<organism evidence="3">
    <name type="scientific">Harpegnathos saltator</name>
    <name type="common">Jerdon's jumping ant</name>
    <dbReference type="NCBI Taxonomy" id="610380"/>
    <lineage>
        <taxon>Eukaryota</taxon>
        <taxon>Metazoa</taxon>
        <taxon>Ecdysozoa</taxon>
        <taxon>Arthropoda</taxon>
        <taxon>Hexapoda</taxon>
        <taxon>Insecta</taxon>
        <taxon>Pterygota</taxon>
        <taxon>Neoptera</taxon>
        <taxon>Endopterygota</taxon>
        <taxon>Hymenoptera</taxon>
        <taxon>Apocrita</taxon>
        <taxon>Aculeata</taxon>
        <taxon>Formicoidea</taxon>
        <taxon>Formicidae</taxon>
        <taxon>Ponerinae</taxon>
        <taxon>Ponerini</taxon>
        <taxon>Harpegnathos</taxon>
    </lineage>
</organism>
<accession>E2B630</accession>
<protein>
    <submittedName>
        <fullName evidence="2">Uncharacterized protein</fullName>
    </submittedName>
</protein>
<dbReference type="EMBL" id="GL445914">
    <property type="protein sequence ID" value="EFN88819.1"/>
    <property type="molecule type" value="Genomic_DNA"/>
</dbReference>
<proteinExistence type="predicted"/>
<evidence type="ECO:0000256" key="1">
    <source>
        <dbReference type="SAM" id="SignalP"/>
    </source>
</evidence>
<gene>
    <name evidence="2" type="ORF">EAI_08402</name>
</gene>
<evidence type="ECO:0000313" key="3">
    <source>
        <dbReference type="Proteomes" id="UP000008237"/>
    </source>
</evidence>
<dbReference type="InParanoid" id="E2B630"/>